<keyword evidence="1" id="KW-1133">Transmembrane helix</keyword>
<feature type="transmembrane region" description="Helical" evidence="1">
    <location>
        <begin position="31"/>
        <end position="56"/>
    </location>
</feature>
<evidence type="ECO:0008006" key="4">
    <source>
        <dbReference type="Google" id="ProtNLM"/>
    </source>
</evidence>
<keyword evidence="3" id="KW-1185">Reference proteome</keyword>
<accession>A0ABY1MXC0</accession>
<feature type="transmembrane region" description="Helical" evidence="1">
    <location>
        <begin position="76"/>
        <end position="98"/>
    </location>
</feature>
<gene>
    <name evidence="2" type="ORF">SAMN06265174_101625</name>
</gene>
<organism evidence="2 3">
    <name type="scientific">Dietzia kunjamensis subsp. schimae</name>
    <dbReference type="NCBI Taxonomy" id="498198"/>
    <lineage>
        <taxon>Bacteria</taxon>
        <taxon>Bacillati</taxon>
        <taxon>Actinomycetota</taxon>
        <taxon>Actinomycetes</taxon>
        <taxon>Mycobacteriales</taxon>
        <taxon>Dietziaceae</taxon>
        <taxon>Dietzia</taxon>
    </lineage>
</organism>
<keyword evidence="1" id="KW-0472">Membrane</keyword>
<reference evidence="2 3" key="1">
    <citation type="submission" date="2017-05" db="EMBL/GenBank/DDBJ databases">
        <authorList>
            <person name="Varghese N."/>
            <person name="Submissions S."/>
        </authorList>
    </citation>
    <scope>NUCLEOTIDE SEQUENCE [LARGE SCALE GENOMIC DNA]</scope>
    <source>
        <strain evidence="2 3">DSM 45139</strain>
    </source>
</reference>
<dbReference type="EMBL" id="FXTG01000001">
    <property type="protein sequence ID" value="SMO44256.1"/>
    <property type="molecule type" value="Genomic_DNA"/>
</dbReference>
<comment type="caution">
    <text evidence="2">The sequence shown here is derived from an EMBL/GenBank/DDBJ whole genome shotgun (WGS) entry which is preliminary data.</text>
</comment>
<sequence>MTANLDAANERAERIIAATAKVEARQLWSAAAAMLLALVPLAMLVAGVWMAAAGLITGAQWALDVDGSVWLGIGRWLVVGADLAGAGYALFASARWVVGLAETWKGRGMPSWPRWRR</sequence>
<keyword evidence="1" id="KW-0812">Transmembrane</keyword>
<evidence type="ECO:0000313" key="2">
    <source>
        <dbReference type="EMBL" id="SMO44256.1"/>
    </source>
</evidence>
<dbReference type="Proteomes" id="UP000315460">
    <property type="component" value="Unassembled WGS sequence"/>
</dbReference>
<proteinExistence type="predicted"/>
<name>A0ABY1MXC0_9ACTN</name>
<evidence type="ECO:0000256" key="1">
    <source>
        <dbReference type="SAM" id="Phobius"/>
    </source>
</evidence>
<evidence type="ECO:0000313" key="3">
    <source>
        <dbReference type="Proteomes" id="UP000315460"/>
    </source>
</evidence>
<dbReference type="RefSeq" id="WP_154828182.1">
    <property type="nucleotide sequence ID" value="NZ_BAAAQH010000004.1"/>
</dbReference>
<protein>
    <recommendedName>
        <fullName evidence="4">Superfamily III holin-X</fullName>
    </recommendedName>
</protein>